<feature type="transmembrane region" description="Helical" evidence="1">
    <location>
        <begin position="360"/>
        <end position="383"/>
    </location>
</feature>
<dbReference type="Proteomes" id="UP001500021">
    <property type="component" value="Unassembled WGS sequence"/>
</dbReference>
<dbReference type="InterPro" id="IPR050545">
    <property type="entry name" value="Mycobact_MmpL"/>
</dbReference>
<keyword evidence="1" id="KW-0472">Membrane</keyword>
<evidence type="ECO:0000256" key="1">
    <source>
        <dbReference type="SAM" id="Phobius"/>
    </source>
</evidence>
<dbReference type="PANTHER" id="PTHR33406">
    <property type="entry name" value="MEMBRANE PROTEIN MJ1562-RELATED"/>
    <property type="match status" value="1"/>
</dbReference>
<feature type="transmembrane region" description="Helical" evidence="1">
    <location>
        <begin position="719"/>
        <end position="741"/>
    </location>
</feature>
<accession>A0ABN1L779</accession>
<feature type="transmembrane region" description="Helical" evidence="1">
    <location>
        <begin position="294"/>
        <end position="312"/>
    </location>
</feature>
<comment type="caution">
    <text evidence="2">The sequence shown here is derived from an EMBL/GenBank/DDBJ whole genome shotgun (WGS) entry which is preliminary data.</text>
</comment>
<feature type="transmembrane region" description="Helical" evidence="1">
    <location>
        <begin position="242"/>
        <end position="261"/>
    </location>
</feature>
<evidence type="ECO:0000313" key="2">
    <source>
        <dbReference type="EMBL" id="GAA0817713.1"/>
    </source>
</evidence>
<gene>
    <name evidence="2" type="ORF">GCM10009111_19310</name>
</gene>
<dbReference type="EMBL" id="BAAAFA010000006">
    <property type="protein sequence ID" value="GAA0817713.1"/>
    <property type="molecule type" value="Genomic_DNA"/>
</dbReference>
<feature type="transmembrane region" description="Helical" evidence="1">
    <location>
        <begin position="664"/>
        <end position="682"/>
    </location>
</feature>
<sequence length="746" mass="82171">MLLGALQLAFSLIVVVAMLVTNKVHFQADMLALLPTEDSASGAQWQQSEAAFFNQHQSKVVLSFTGEQHLKAHDQAHQDFTKKGWLSSEKVNPDINEIARFYSQYQGSLLSVANKQSLERGDNFDEQILSKLSESANPFVQASFELDPSLMIGNFIEQSLVNTNGISQQDGRLVKQTPQDEVAILIVDLPEQAKDIVNAQLFATELLNTLNTIQSTYQNSVIKYSGIVFHTSENAQQAAFEMSLFGSLSLIAMIILVWYFFQGIQALSAVLLTLTNAITYGLLALFIVFKEVHLISFVFGITLIGIAIDYCFHYLTDKIEQGDTSLHNNAVRNAILLGFASTAIGYAMFLFTPIGFFAQIATFIIFGLTGAIVAVFTLVPQLANKAINDSRLKTTGQKLASIMASNRKNMLMVVLLSLGLLLAKQVFTPLTFDDNIALLSASSDKLLANEQSHQQLLFGTNHHRLLIRANNNQAALELEEQLNQAIMSTESKAQVSAISNWVPSAKSQQENYQLLSNAENNQTFTQINTLLTQKITFPQFTLLTVEDALKSPIKSLVSPFYYRDSQAVTTLMQVSNIDKAKLAKLISPYANKVMLVDKAAQLSDLMTLARENLLLWLVIAIAIFTVVLWKKFTRRAAINAGAALLATIIISLLLSNVIQGPLNIFNALALVLILALAIDYLIFYQSRALHPMNVIAITLSALSSAFVFGLLVVSKTPAIFSFGLTVVIGLICIYFIAPLTIRGKYE</sequence>
<organism evidence="2 3">
    <name type="scientific">Colwellia asteriadis</name>
    <dbReference type="NCBI Taxonomy" id="517723"/>
    <lineage>
        <taxon>Bacteria</taxon>
        <taxon>Pseudomonadati</taxon>
        <taxon>Pseudomonadota</taxon>
        <taxon>Gammaproteobacteria</taxon>
        <taxon>Alteromonadales</taxon>
        <taxon>Colwelliaceae</taxon>
        <taxon>Colwellia</taxon>
    </lineage>
</organism>
<evidence type="ECO:0000313" key="3">
    <source>
        <dbReference type="Proteomes" id="UP001500021"/>
    </source>
</evidence>
<feature type="transmembrane region" description="Helical" evidence="1">
    <location>
        <begin position="333"/>
        <end position="354"/>
    </location>
</feature>
<keyword evidence="1" id="KW-0812">Transmembrane</keyword>
<reference evidence="2 3" key="1">
    <citation type="journal article" date="2019" name="Int. J. Syst. Evol. Microbiol.">
        <title>The Global Catalogue of Microorganisms (GCM) 10K type strain sequencing project: providing services to taxonomists for standard genome sequencing and annotation.</title>
        <authorList>
            <consortium name="The Broad Institute Genomics Platform"/>
            <consortium name="The Broad Institute Genome Sequencing Center for Infectious Disease"/>
            <person name="Wu L."/>
            <person name="Ma J."/>
        </authorList>
    </citation>
    <scope>NUCLEOTIDE SEQUENCE [LARGE SCALE GENOMIC DNA]</scope>
    <source>
        <strain evidence="2 3">JCM 15608</strain>
    </source>
</reference>
<feature type="transmembrane region" description="Helical" evidence="1">
    <location>
        <begin position="613"/>
        <end position="629"/>
    </location>
</feature>
<feature type="transmembrane region" description="Helical" evidence="1">
    <location>
        <begin position="694"/>
        <end position="713"/>
    </location>
</feature>
<feature type="transmembrane region" description="Helical" evidence="1">
    <location>
        <begin position="410"/>
        <end position="427"/>
    </location>
</feature>
<dbReference type="Gene3D" id="1.20.1640.10">
    <property type="entry name" value="Multidrug efflux transporter AcrB transmembrane domain"/>
    <property type="match status" value="1"/>
</dbReference>
<dbReference type="SUPFAM" id="SSF82866">
    <property type="entry name" value="Multidrug efflux transporter AcrB transmembrane domain"/>
    <property type="match status" value="2"/>
</dbReference>
<keyword evidence="1" id="KW-1133">Transmembrane helix</keyword>
<proteinExistence type="predicted"/>
<feature type="transmembrane region" description="Helical" evidence="1">
    <location>
        <begin position="636"/>
        <end position="658"/>
    </location>
</feature>
<protein>
    <submittedName>
        <fullName evidence="2">MMPL family transporter</fullName>
    </submittedName>
</protein>
<dbReference type="PANTHER" id="PTHR33406:SF13">
    <property type="entry name" value="MEMBRANE PROTEIN YDFJ"/>
    <property type="match status" value="1"/>
</dbReference>
<name>A0ABN1L779_9GAMM</name>
<keyword evidence="3" id="KW-1185">Reference proteome</keyword>
<feature type="transmembrane region" description="Helical" evidence="1">
    <location>
        <begin position="268"/>
        <end position="288"/>
    </location>
</feature>